<sequence length="256" mass="28550">MLAAACTGVSCGQPSGSWTTARPVHGYRVVASYPHDPDAFTQGLAIRDGQLYEGTGTYGASVVRRVELTTGRVLQETRLAPELFGEGITLWDDHVVQITWRNHQGLIYRRADLTQAGSFALPWEGWGLTHDGAHWIASDGTEVLRFLDPETQEVVKRLQVLDETHPVRYLNELEYVRGEIWANIWHSDLIARIHPDTGQVNSYVDLRGLRPGIDSKKSQQVLNGIAYDADADRLFVTGKNWPTLYEIEVLPASTGK</sequence>
<organism evidence="1 2">
    <name type="scientific">Thiorhodococcus minor</name>
    <dbReference type="NCBI Taxonomy" id="57489"/>
    <lineage>
        <taxon>Bacteria</taxon>
        <taxon>Pseudomonadati</taxon>
        <taxon>Pseudomonadota</taxon>
        <taxon>Gammaproteobacteria</taxon>
        <taxon>Chromatiales</taxon>
        <taxon>Chromatiaceae</taxon>
        <taxon>Thiorhodococcus</taxon>
    </lineage>
</organism>
<dbReference type="PANTHER" id="PTHR31270">
    <property type="entry name" value="GLUTAMINYL-PEPTIDE CYCLOTRANSFERASE"/>
    <property type="match status" value="1"/>
</dbReference>
<reference evidence="1 2" key="1">
    <citation type="submission" date="2020-02" db="EMBL/GenBank/DDBJ databases">
        <title>Genome sequences of Thiorhodococcus mannitoliphagus and Thiorhodococcus minor, purple sulfur photosynthetic bacteria in the gammaproteobacterial family, Chromatiaceae.</title>
        <authorList>
            <person name="Aviles F.A."/>
            <person name="Meyer T.E."/>
            <person name="Kyndt J.A."/>
        </authorList>
    </citation>
    <scope>NUCLEOTIDE SEQUENCE [LARGE SCALE GENOMIC DNA]</scope>
    <source>
        <strain evidence="1 2">DSM 11518</strain>
    </source>
</reference>
<evidence type="ECO:0000313" key="2">
    <source>
        <dbReference type="Proteomes" id="UP000483379"/>
    </source>
</evidence>
<dbReference type="InterPro" id="IPR007788">
    <property type="entry name" value="QCT"/>
</dbReference>
<dbReference type="InterPro" id="IPR011044">
    <property type="entry name" value="Quino_amine_DH_bsu"/>
</dbReference>
<dbReference type="AlphaFoldDB" id="A0A6M0JVH3"/>
<name>A0A6M0JVH3_9GAMM</name>
<dbReference type="GO" id="GO:0016603">
    <property type="term" value="F:glutaminyl-peptide cyclotransferase activity"/>
    <property type="evidence" value="ECO:0007669"/>
    <property type="project" value="InterPro"/>
</dbReference>
<gene>
    <name evidence="1" type="ORF">G3446_06475</name>
</gene>
<accession>A0A6M0JVH3</accession>
<dbReference type="PANTHER" id="PTHR31270:SF1">
    <property type="entry name" value="GLUTAMINYL-PEPTIDE CYCLOTRANSFERASE"/>
    <property type="match status" value="1"/>
</dbReference>
<comment type="caution">
    <text evidence="1">The sequence shown here is derived from an EMBL/GenBank/DDBJ whole genome shotgun (WGS) entry which is preliminary data.</text>
</comment>
<dbReference type="Proteomes" id="UP000483379">
    <property type="component" value="Unassembled WGS sequence"/>
</dbReference>
<keyword evidence="1" id="KW-0808">Transferase</keyword>
<keyword evidence="2" id="KW-1185">Reference proteome</keyword>
<protein>
    <submittedName>
        <fullName evidence="1">Glutaminyl-peptide cyclotransferase</fullName>
    </submittedName>
</protein>
<dbReference type="SUPFAM" id="SSF50969">
    <property type="entry name" value="YVTN repeat-like/Quinoprotein amine dehydrogenase"/>
    <property type="match status" value="1"/>
</dbReference>
<dbReference type="Pfam" id="PF05096">
    <property type="entry name" value="Glu_cyclase_2"/>
    <property type="match status" value="1"/>
</dbReference>
<evidence type="ECO:0000313" key="1">
    <source>
        <dbReference type="EMBL" id="NEV61536.1"/>
    </source>
</evidence>
<dbReference type="EMBL" id="JAAIJQ010000014">
    <property type="protein sequence ID" value="NEV61536.1"/>
    <property type="molecule type" value="Genomic_DNA"/>
</dbReference>
<proteinExistence type="predicted"/>